<name>A0ABU6SS50_9FABA</name>
<gene>
    <name evidence="2" type="ORF">PIB30_077763</name>
</gene>
<dbReference type="Proteomes" id="UP001341840">
    <property type="component" value="Unassembled WGS sequence"/>
</dbReference>
<proteinExistence type="predicted"/>
<protein>
    <submittedName>
        <fullName evidence="2">Uncharacterized protein</fullName>
    </submittedName>
</protein>
<evidence type="ECO:0000313" key="3">
    <source>
        <dbReference type="Proteomes" id="UP001341840"/>
    </source>
</evidence>
<evidence type="ECO:0000313" key="2">
    <source>
        <dbReference type="EMBL" id="MED6138778.1"/>
    </source>
</evidence>
<sequence length="237" mass="27779">MCTHPRTVAPSKRRHFRVRVARTKRVDRVPLPAPKTRRGGATSQEEAQREASPFSEEVFNSREHYENSKKVFQRSVVHEREQDAYEQTLAEKQGDTLDLTQVLTTIAMPGMRWDSYNPKSERVDNAILTPEARRWQQMIVLISDYAFHCSLATAFDVVPSLEDEYMDIPARDRDCPFGDWRDEKKARKAWRLLYQYAFQRDPRSASTATLKREPTCGRVTLLYMRYGHAFKRSYKEL</sequence>
<dbReference type="EMBL" id="JASCZI010061470">
    <property type="protein sequence ID" value="MED6138778.1"/>
    <property type="molecule type" value="Genomic_DNA"/>
</dbReference>
<organism evidence="2 3">
    <name type="scientific">Stylosanthes scabra</name>
    <dbReference type="NCBI Taxonomy" id="79078"/>
    <lineage>
        <taxon>Eukaryota</taxon>
        <taxon>Viridiplantae</taxon>
        <taxon>Streptophyta</taxon>
        <taxon>Embryophyta</taxon>
        <taxon>Tracheophyta</taxon>
        <taxon>Spermatophyta</taxon>
        <taxon>Magnoliopsida</taxon>
        <taxon>eudicotyledons</taxon>
        <taxon>Gunneridae</taxon>
        <taxon>Pentapetalae</taxon>
        <taxon>rosids</taxon>
        <taxon>fabids</taxon>
        <taxon>Fabales</taxon>
        <taxon>Fabaceae</taxon>
        <taxon>Papilionoideae</taxon>
        <taxon>50 kb inversion clade</taxon>
        <taxon>dalbergioids sensu lato</taxon>
        <taxon>Dalbergieae</taxon>
        <taxon>Pterocarpus clade</taxon>
        <taxon>Stylosanthes</taxon>
    </lineage>
</organism>
<comment type="caution">
    <text evidence="2">The sequence shown here is derived from an EMBL/GenBank/DDBJ whole genome shotgun (WGS) entry which is preliminary data.</text>
</comment>
<accession>A0ABU6SS50</accession>
<feature type="region of interest" description="Disordered" evidence="1">
    <location>
        <begin position="22"/>
        <end position="60"/>
    </location>
</feature>
<keyword evidence="3" id="KW-1185">Reference proteome</keyword>
<reference evidence="2 3" key="1">
    <citation type="journal article" date="2023" name="Plants (Basel)">
        <title>Bridging the Gap: Combining Genomics and Transcriptomics Approaches to Understand Stylosanthes scabra, an Orphan Legume from the Brazilian Caatinga.</title>
        <authorList>
            <person name="Ferreira-Neto J.R.C."/>
            <person name="da Silva M.D."/>
            <person name="Binneck E."/>
            <person name="de Melo N.F."/>
            <person name="da Silva R.H."/>
            <person name="de Melo A.L.T.M."/>
            <person name="Pandolfi V."/>
            <person name="Bustamante F.O."/>
            <person name="Brasileiro-Vidal A.C."/>
            <person name="Benko-Iseppon A.M."/>
        </authorList>
    </citation>
    <scope>NUCLEOTIDE SEQUENCE [LARGE SCALE GENOMIC DNA]</scope>
    <source>
        <tissue evidence="2">Leaves</tissue>
    </source>
</reference>
<evidence type="ECO:0000256" key="1">
    <source>
        <dbReference type="SAM" id="MobiDB-lite"/>
    </source>
</evidence>